<keyword evidence="5" id="KW-0256">Endoplasmic reticulum</keyword>
<evidence type="ECO:0000256" key="10">
    <source>
        <dbReference type="SAM" id="MobiDB-lite"/>
    </source>
</evidence>
<evidence type="ECO:0000313" key="14">
    <source>
        <dbReference type="Proteomes" id="UP000029867"/>
    </source>
</evidence>
<dbReference type="OrthoDB" id="4008582at2759"/>
<dbReference type="Pfam" id="PF09753">
    <property type="entry name" value="Use1"/>
    <property type="match status" value="1"/>
</dbReference>
<evidence type="ECO:0000256" key="2">
    <source>
        <dbReference type="ARBA" id="ARBA00007891"/>
    </source>
</evidence>
<dbReference type="Proteomes" id="UP000249293">
    <property type="component" value="Chromosome 1"/>
</dbReference>
<reference evidence="12 15" key="3">
    <citation type="submission" date="2018-06" db="EMBL/GenBank/DDBJ databases">
        <title>Population genomics shows no distinction between pathogenic Candida krusei and environmental Pichia kudriavzevii: One species, four names.</title>
        <authorList>
            <person name="Douglass A.P."/>
            <person name="Offei B."/>
            <person name="Braun-Galleani S."/>
            <person name="Coughlan A.Y."/>
            <person name="Martos A."/>
            <person name="Ortiz-Merino R.A."/>
            <person name="Byrne K.P."/>
            <person name="Wolfe K.H."/>
        </authorList>
    </citation>
    <scope>NUCLEOTIDE SEQUENCE [LARGE SCALE GENOMIC DNA]</scope>
    <source>
        <strain evidence="12 15">CBS573</strain>
    </source>
</reference>
<dbReference type="GO" id="GO:0006890">
    <property type="term" value="P:retrograde vesicle-mediated transport, Golgi to endoplasmic reticulum"/>
    <property type="evidence" value="ECO:0007669"/>
    <property type="project" value="TreeGrafter"/>
</dbReference>
<evidence type="ECO:0000256" key="11">
    <source>
        <dbReference type="SAM" id="Phobius"/>
    </source>
</evidence>
<keyword evidence="3" id="KW-0813">Transport</keyword>
<reference evidence="13" key="2">
    <citation type="submission" date="2014-08" db="EMBL/GenBank/DDBJ databases">
        <title>Exploiting Issatchenkia orientalis SD108 for Succinic Acid Production.</title>
        <authorList>
            <person name="Xiao H."/>
            <person name="Shao Z."/>
            <person name="Jiang Y."/>
            <person name="Dole S."/>
            <person name="Zhao H."/>
        </authorList>
    </citation>
    <scope>NUCLEOTIDE SEQUENCE [LARGE SCALE GENOMIC DNA]</scope>
    <source>
        <strain evidence="13">SD108</strain>
    </source>
</reference>
<dbReference type="HOGENOM" id="CLU_1116027_0_0_1"/>
<evidence type="ECO:0000313" key="15">
    <source>
        <dbReference type="Proteomes" id="UP000249293"/>
    </source>
</evidence>
<comment type="subcellular location">
    <subcellularLocation>
        <location evidence="1">Endoplasmic reticulum membrane</location>
        <topology evidence="1">Single-pass type IV membrane protein</topology>
    </subcellularLocation>
</comment>
<comment type="similarity">
    <text evidence="2">Belongs to the USE1 family.</text>
</comment>
<dbReference type="GO" id="GO:0015031">
    <property type="term" value="P:protein transport"/>
    <property type="evidence" value="ECO:0007669"/>
    <property type="project" value="UniProtKB-KW"/>
</dbReference>
<keyword evidence="6" id="KW-0931">ER-Golgi transport</keyword>
<proteinExistence type="inferred from homology"/>
<evidence type="ECO:0000256" key="6">
    <source>
        <dbReference type="ARBA" id="ARBA00022892"/>
    </source>
</evidence>
<dbReference type="Proteomes" id="UP000029867">
    <property type="component" value="Unassembled WGS sequence"/>
</dbReference>
<gene>
    <name evidence="12" type="ORF">C5L36_0A09660</name>
    <name evidence="13" type="ORF">JL09_g3698</name>
</gene>
<dbReference type="GO" id="GO:0031201">
    <property type="term" value="C:SNARE complex"/>
    <property type="evidence" value="ECO:0007669"/>
    <property type="project" value="TreeGrafter"/>
</dbReference>
<feature type="transmembrane region" description="Helical" evidence="11">
    <location>
        <begin position="225"/>
        <end position="249"/>
    </location>
</feature>
<dbReference type="InterPro" id="IPR019150">
    <property type="entry name" value="Vesicle_transport_protein_Use1"/>
</dbReference>
<keyword evidence="8 11" id="KW-1133">Transmembrane helix</keyword>
<dbReference type="EMBL" id="JQFK01000043">
    <property type="protein sequence ID" value="KGK37120.1"/>
    <property type="molecule type" value="Genomic_DNA"/>
</dbReference>
<evidence type="ECO:0000256" key="5">
    <source>
        <dbReference type="ARBA" id="ARBA00022824"/>
    </source>
</evidence>
<evidence type="ECO:0000313" key="12">
    <source>
        <dbReference type="EMBL" id="AWU74376.1"/>
    </source>
</evidence>
<organism evidence="13 14">
    <name type="scientific">Pichia kudriavzevii</name>
    <name type="common">Yeast</name>
    <name type="synonym">Issatchenkia orientalis</name>
    <dbReference type="NCBI Taxonomy" id="4909"/>
    <lineage>
        <taxon>Eukaryota</taxon>
        <taxon>Fungi</taxon>
        <taxon>Dikarya</taxon>
        <taxon>Ascomycota</taxon>
        <taxon>Saccharomycotina</taxon>
        <taxon>Pichiomycetes</taxon>
        <taxon>Pichiales</taxon>
        <taxon>Pichiaceae</taxon>
        <taxon>Pichia</taxon>
    </lineage>
</organism>
<evidence type="ECO:0000256" key="7">
    <source>
        <dbReference type="ARBA" id="ARBA00022927"/>
    </source>
</evidence>
<dbReference type="PANTHER" id="PTHR13050:SF7">
    <property type="entry name" value="VESICLE TRANSPORT PROTEIN USE1"/>
    <property type="match status" value="1"/>
</dbReference>
<dbReference type="GO" id="GO:0005484">
    <property type="term" value="F:SNAP receptor activity"/>
    <property type="evidence" value="ECO:0007669"/>
    <property type="project" value="TreeGrafter"/>
</dbReference>
<dbReference type="KEGG" id="pkz:C5L36_0A09660"/>
<dbReference type="GO" id="GO:0005789">
    <property type="term" value="C:endoplasmic reticulum membrane"/>
    <property type="evidence" value="ECO:0007669"/>
    <property type="project" value="UniProtKB-SubCell"/>
</dbReference>
<dbReference type="AlphaFoldDB" id="A0A099NWW9"/>
<reference evidence="14" key="1">
    <citation type="journal article" date="2014" name="Microb. Cell Fact.">
        <title>Exploiting Issatchenkia orientalis SD108 for succinic acid production.</title>
        <authorList>
            <person name="Xiao H."/>
            <person name="Shao Z."/>
            <person name="Jiang Y."/>
            <person name="Dole S."/>
            <person name="Zhao H."/>
        </authorList>
    </citation>
    <scope>NUCLEOTIDE SEQUENCE [LARGE SCALE GENOMIC DNA]</scope>
    <source>
        <strain evidence="14">SD108</strain>
    </source>
</reference>
<feature type="region of interest" description="Disordered" evidence="10">
    <location>
        <begin position="96"/>
        <end position="125"/>
    </location>
</feature>
<evidence type="ECO:0000313" key="13">
    <source>
        <dbReference type="EMBL" id="KGK37120.1"/>
    </source>
</evidence>
<keyword evidence="4 11" id="KW-0812">Transmembrane</keyword>
<keyword evidence="9 11" id="KW-0472">Membrane</keyword>
<accession>A0A099NWW9</accession>
<dbReference type="EMBL" id="CP028773">
    <property type="protein sequence ID" value="AWU74376.1"/>
    <property type="molecule type" value="Genomic_DNA"/>
</dbReference>
<name>A0A099NWW9_PICKU</name>
<evidence type="ECO:0000256" key="9">
    <source>
        <dbReference type="ARBA" id="ARBA00023136"/>
    </source>
</evidence>
<evidence type="ECO:0000256" key="3">
    <source>
        <dbReference type="ARBA" id="ARBA00022448"/>
    </source>
</evidence>
<dbReference type="GeneID" id="40382086"/>
<dbReference type="RefSeq" id="XP_029319853.1">
    <property type="nucleotide sequence ID" value="XM_029463993.1"/>
</dbReference>
<dbReference type="VEuPathDB" id="FungiDB:C5L36_0A09660"/>
<evidence type="ECO:0000256" key="1">
    <source>
        <dbReference type="ARBA" id="ARBA00004163"/>
    </source>
</evidence>
<protein>
    <submittedName>
        <fullName evidence="13">Uncharacterized protein</fullName>
    </submittedName>
</protein>
<evidence type="ECO:0000256" key="8">
    <source>
        <dbReference type="ARBA" id="ARBA00022989"/>
    </source>
</evidence>
<keyword evidence="7" id="KW-0653">Protein transport</keyword>
<dbReference type="eggNOG" id="ENOG502SZ4C">
    <property type="taxonomic scope" value="Eukaryota"/>
</dbReference>
<dbReference type="STRING" id="4909.A0A099NWW9"/>
<evidence type="ECO:0000256" key="4">
    <source>
        <dbReference type="ARBA" id="ARBA00022692"/>
    </source>
</evidence>
<dbReference type="PANTHER" id="PTHR13050">
    <property type="entry name" value="USE1-LIKE PROTEIN"/>
    <property type="match status" value="1"/>
</dbReference>
<keyword evidence="15" id="KW-1185">Reference proteome</keyword>
<sequence length="253" mass="28913">MNVVSIESVQNWHDRVVQDVKTAKSLNDKASLMVKYNTLLRILTDIDQIRRTTYKSEALKDLDREIHKTEKDIKVLLVETELSVEQLYNSKVQEETKVNQGIENEPHKSETETITGDGATGGAEIGESLEGLKSRLLSTTHSELDHVQSAEIQNNYHESIQKELIDSLPSMVSSLKEQALQFQEMVKQDASILKEATQNFESSHGKFENVNNLLSKYHKEGRLGFWFYIRITAMVLVAFMFLLIIIRLIPARH</sequence>